<protein>
    <submittedName>
        <fullName evidence="4">DUF1559 domain-containing protein</fullName>
    </submittedName>
</protein>
<feature type="compositionally biased region" description="Low complexity" evidence="1">
    <location>
        <begin position="85"/>
        <end position="96"/>
    </location>
</feature>
<name>A0A9X1SLQ6_9BACT</name>
<sequence>MPRTFLPLLGALLLVVGCSESKPVAQAPPEPVETKLTPLAKPAPDTTAPLDSPFTTPPTTDGNEMANVPAIPTEDPKKPAPQPSVPAAQPNVPAAATSPTWAKDLAPFLDDTTVAVIRINWPNPDLLAIVEEVKKAGVDEGFMEEETVVNVLNSPEFAKGVSEMAFIFHLLEVKTEDGDVYTEKATTPVFHTTDAISDVELVKVIMGDFAAQLPPEVLKQALPRRGEWVAMAMQEENAIRIATQEPADTSKLEAAVAAIGPAPVQFIALLNDKNREALLEEGAVPGGQIAKYYLDKVNFGGLGFAYADSAKFNLIVDTKTAEDAKELHDWVDLMTRPETLPIKLPAPILEMVRSAIMPKMNENQLSVSLNNEQITQLRTTLEPAIAAAAASARAAAEKARSRNNLKQFALGFHNFADTYLKFPPPTRKLPDGTFTKETGLSWRVHLLPYLEYNNLYEQFHLDEPWDSEHNIKLVEMMPEIFVDPNNRSDDPTKTTYVVPSGEKAFFHRGEAFGFQDFTDGTSNTIMILNVSPENAVIWTKPDEWDYDPQNPFRGLDNLNPEGTFEAALVDGSVHQFSAKKMKPETMRHLIERNDGNPINWDDVE</sequence>
<dbReference type="RefSeq" id="WP_230222445.1">
    <property type="nucleotide sequence ID" value="NZ_JAJKFT010000010.1"/>
</dbReference>
<comment type="caution">
    <text evidence="4">The sequence shown here is derived from an EMBL/GenBank/DDBJ whole genome shotgun (WGS) entry which is preliminary data.</text>
</comment>
<dbReference type="Proteomes" id="UP001139103">
    <property type="component" value="Unassembled WGS sequence"/>
</dbReference>
<dbReference type="InterPro" id="IPR011453">
    <property type="entry name" value="DUF1559"/>
</dbReference>
<evidence type="ECO:0000256" key="1">
    <source>
        <dbReference type="SAM" id="MobiDB-lite"/>
    </source>
</evidence>
<evidence type="ECO:0000259" key="3">
    <source>
        <dbReference type="Pfam" id="PF07596"/>
    </source>
</evidence>
<keyword evidence="5" id="KW-1185">Reference proteome</keyword>
<dbReference type="EMBL" id="JAJKFT010000010">
    <property type="protein sequence ID" value="MCC9630914.1"/>
    <property type="molecule type" value="Genomic_DNA"/>
</dbReference>
<dbReference type="PROSITE" id="PS51257">
    <property type="entry name" value="PROKAR_LIPOPROTEIN"/>
    <property type="match status" value="1"/>
</dbReference>
<dbReference type="Pfam" id="PF07596">
    <property type="entry name" value="SBP_bac_10"/>
    <property type="match status" value="1"/>
</dbReference>
<dbReference type="PANTHER" id="PTHR30093">
    <property type="entry name" value="GENERAL SECRETION PATHWAY PROTEIN G"/>
    <property type="match status" value="1"/>
</dbReference>
<proteinExistence type="predicted"/>
<reference evidence="4" key="1">
    <citation type="submission" date="2021-11" db="EMBL/GenBank/DDBJ databases">
        <title>Genome sequence.</title>
        <authorList>
            <person name="Sun Q."/>
        </authorList>
    </citation>
    <scope>NUCLEOTIDE SEQUENCE</scope>
    <source>
        <strain evidence="4">JC732</strain>
    </source>
</reference>
<feature type="domain" description="DUF1559" evidence="3">
    <location>
        <begin position="391"/>
        <end position="473"/>
    </location>
</feature>
<organism evidence="4 5">
    <name type="scientific">Blastopirellula sediminis</name>
    <dbReference type="NCBI Taxonomy" id="2894196"/>
    <lineage>
        <taxon>Bacteria</taxon>
        <taxon>Pseudomonadati</taxon>
        <taxon>Planctomycetota</taxon>
        <taxon>Planctomycetia</taxon>
        <taxon>Pirellulales</taxon>
        <taxon>Pirellulaceae</taxon>
        <taxon>Blastopirellula</taxon>
    </lineage>
</organism>
<feature type="chain" id="PRO_5040862487" evidence="2">
    <location>
        <begin position="28"/>
        <end position="604"/>
    </location>
</feature>
<keyword evidence="2" id="KW-0732">Signal</keyword>
<feature type="compositionally biased region" description="Polar residues" evidence="1">
    <location>
        <begin position="53"/>
        <end position="62"/>
    </location>
</feature>
<feature type="signal peptide" evidence="2">
    <location>
        <begin position="1"/>
        <end position="27"/>
    </location>
</feature>
<feature type="region of interest" description="Disordered" evidence="1">
    <location>
        <begin position="22"/>
        <end position="96"/>
    </location>
</feature>
<gene>
    <name evidence="4" type="ORF">LOC68_21190</name>
</gene>
<evidence type="ECO:0000256" key="2">
    <source>
        <dbReference type="SAM" id="SignalP"/>
    </source>
</evidence>
<accession>A0A9X1SLQ6</accession>
<dbReference type="AlphaFoldDB" id="A0A9X1SLQ6"/>
<evidence type="ECO:0000313" key="5">
    <source>
        <dbReference type="Proteomes" id="UP001139103"/>
    </source>
</evidence>
<evidence type="ECO:0000313" key="4">
    <source>
        <dbReference type="EMBL" id="MCC9630914.1"/>
    </source>
</evidence>
<dbReference type="PANTHER" id="PTHR30093:SF2">
    <property type="entry name" value="TYPE II SECRETION SYSTEM PROTEIN H"/>
    <property type="match status" value="1"/>
</dbReference>